<dbReference type="GO" id="GO:0008641">
    <property type="term" value="F:ubiquitin-like modifier activating enzyme activity"/>
    <property type="evidence" value="ECO:0007669"/>
    <property type="project" value="InterPro"/>
</dbReference>
<dbReference type="GO" id="GO:0061504">
    <property type="term" value="P:cyclic threonylcarbamoyladenosine biosynthetic process"/>
    <property type="evidence" value="ECO:0007669"/>
    <property type="project" value="TreeGrafter"/>
</dbReference>
<evidence type="ECO:0000259" key="2">
    <source>
        <dbReference type="Pfam" id="PF00899"/>
    </source>
</evidence>
<dbReference type="EMBL" id="JACCBM010000001">
    <property type="protein sequence ID" value="NYD72464.1"/>
    <property type="molecule type" value="Genomic_DNA"/>
</dbReference>
<accession>A0A852SV15</accession>
<dbReference type="PANTHER" id="PTHR43267">
    <property type="entry name" value="TRNA THREONYLCARBAMOYLADENOSINE DEHYDRATASE"/>
    <property type="match status" value="1"/>
</dbReference>
<proteinExistence type="predicted"/>
<dbReference type="Proteomes" id="UP000549913">
    <property type="component" value="Unassembled WGS sequence"/>
</dbReference>
<dbReference type="InterPro" id="IPR000594">
    <property type="entry name" value="ThiF_NAD_FAD-bd"/>
</dbReference>
<dbReference type="Pfam" id="PF00899">
    <property type="entry name" value="ThiF"/>
    <property type="match status" value="1"/>
</dbReference>
<evidence type="ECO:0000313" key="3">
    <source>
        <dbReference type="EMBL" id="NYD72464.1"/>
    </source>
</evidence>
<dbReference type="SUPFAM" id="SSF69572">
    <property type="entry name" value="Activating enzymes of the ubiquitin-like proteins"/>
    <property type="match status" value="1"/>
</dbReference>
<dbReference type="PANTHER" id="PTHR43267:SF1">
    <property type="entry name" value="TRNA THREONYLCARBAMOYLADENOSINE DEHYDRATASE"/>
    <property type="match status" value="1"/>
</dbReference>
<protein>
    <recommendedName>
        <fullName evidence="2">THIF-type NAD/FAD binding fold domain-containing protein</fullName>
    </recommendedName>
</protein>
<name>A0A852SV15_9MICO</name>
<feature type="domain" description="THIF-type NAD/FAD binding fold" evidence="2">
    <location>
        <begin position="10"/>
        <end position="162"/>
    </location>
</feature>
<gene>
    <name evidence="3" type="ORF">BJ984_003622</name>
</gene>
<keyword evidence="4" id="KW-1185">Reference proteome</keyword>
<comment type="caution">
    <text evidence="3">The sequence shown here is derived from an EMBL/GenBank/DDBJ whole genome shotgun (WGS) entry which is preliminary data.</text>
</comment>
<dbReference type="RefSeq" id="WP_179549219.1">
    <property type="nucleotide sequence ID" value="NZ_BSEW01000001.1"/>
</dbReference>
<feature type="compositionally biased region" description="Basic and acidic residues" evidence="1">
    <location>
        <begin position="304"/>
        <end position="320"/>
    </location>
</feature>
<sequence>MRSLGDPEFSRNYGFWSEAEQQALTESRIAIAGVGGVGFQVGTKLARMGVGSFSIADPEVFERANANRVPGASALSYGRGKAEVFREEVLAVNPSAVVDVYGEGVTPSNAAEFLAGADLVFDESETTQPEIGTAIARQARTQGIADLLVVNVGFSSMATAFAPSGRFTFERYMGLPEGAPLDEIAQMSVDFSRFLPYVPPYSDLRGLVAVATAGPDGTKPSLPSIAPGVDLASALGSTQAFLHLMHRKGLGQRRRRPIWAPRVAVLDAYTVTGRIIRASKATHLRHLLVAAARDRAGRNPRGSYTHEDISRRARLDDAAG</sequence>
<dbReference type="InterPro" id="IPR035985">
    <property type="entry name" value="Ubiquitin-activating_enz"/>
</dbReference>
<dbReference type="Gene3D" id="3.40.50.720">
    <property type="entry name" value="NAD(P)-binding Rossmann-like Domain"/>
    <property type="match status" value="1"/>
</dbReference>
<dbReference type="GO" id="GO:0061503">
    <property type="term" value="F:tRNA threonylcarbamoyladenosine dehydratase"/>
    <property type="evidence" value="ECO:0007669"/>
    <property type="project" value="TreeGrafter"/>
</dbReference>
<dbReference type="AlphaFoldDB" id="A0A852SV15"/>
<feature type="region of interest" description="Disordered" evidence="1">
    <location>
        <begin position="296"/>
        <end position="320"/>
    </location>
</feature>
<evidence type="ECO:0000256" key="1">
    <source>
        <dbReference type="SAM" id="MobiDB-lite"/>
    </source>
</evidence>
<organism evidence="3 4">
    <name type="scientific">Herbiconiux flava</name>
    <dbReference type="NCBI Taxonomy" id="881268"/>
    <lineage>
        <taxon>Bacteria</taxon>
        <taxon>Bacillati</taxon>
        <taxon>Actinomycetota</taxon>
        <taxon>Actinomycetes</taxon>
        <taxon>Micrococcales</taxon>
        <taxon>Microbacteriaceae</taxon>
        <taxon>Herbiconiux</taxon>
    </lineage>
</organism>
<dbReference type="InterPro" id="IPR045886">
    <property type="entry name" value="ThiF/MoeB/HesA"/>
</dbReference>
<reference evidence="3 4" key="1">
    <citation type="submission" date="2020-07" db="EMBL/GenBank/DDBJ databases">
        <title>Sequencing the genomes of 1000 actinobacteria strains.</title>
        <authorList>
            <person name="Klenk H.-P."/>
        </authorList>
    </citation>
    <scope>NUCLEOTIDE SEQUENCE [LARGE SCALE GENOMIC DNA]</scope>
    <source>
        <strain evidence="3 4">DSM 26474</strain>
    </source>
</reference>
<evidence type="ECO:0000313" key="4">
    <source>
        <dbReference type="Proteomes" id="UP000549913"/>
    </source>
</evidence>